<dbReference type="InterPro" id="IPR007842">
    <property type="entry name" value="HEPN_dom"/>
</dbReference>
<organism evidence="2 3">
    <name type="scientific">Candidatus Kuenenbacteria bacterium GW2011_GWA2_42_15</name>
    <dbReference type="NCBI Taxonomy" id="1618677"/>
    <lineage>
        <taxon>Bacteria</taxon>
        <taxon>Candidatus Kueneniibacteriota</taxon>
    </lineage>
</organism>
<dbReference type="Proteomes" id="UP000034516">
    <property type="component" value="Unassembled WGS sequence"/>
</dbReference>
<gene>
    <name evidence="2" type="ORF">UV02_C0050G0004</name>
</gene>
<sequence>MTKIEQKQRDKKAKLIASTWLASADDDLSWAKDTLADGYYDRACFVSQQVAEKALKAYLLSKRQKLIKTHNLKLLLDEYKRFNKKFSDISGACKILSKYYIEARYPDDFCFNDFNIKEKAIEAINLARQVLNSVKSKIFTK</sequence>
<accession>A0A0G0YTN7</accession>
<dbReference type="AlphaFoldDB" id="A0A0G0YTN7"/>
<reference evidence="2 3" key="1">
    <citation type="journal article" date="2015" name="Nature">
        <title>rRNA introns, odd ribosomes, and small enigmatic genomes across a large radiation of phyla.</title>
        <authorList>
            <person name="Brown C.T."/>
            <person name="Hug L.A."/>
            <person name="Thomas B.C."/>
            <person name="Sharon I."/>
            <person name="Castelle C.J."/>
            <person name="Singh A."/>
            <person name="Wilkins M.J."/>
            <person name="Williams K.H."/>
            <person name="Banfield J.F."/>
        </authorList>
    </citation>
    <scope>NUCLEOTIDE SEQUENCE [LARGE SCALE GENOMIC DNA]</scope>
</reference>
<name>A0A0G0YTN7_9BACT</name>
<evidence type="ECO:0000313" key="3">
    <source>
        <dbReference type="Proteomes" id="UP000034516"/>
    </source>
</evidence>
<feature type="domain" description="HEPN" evidence="1">
    <location>
        <begin position="21"/>
        <end position="130"/>
    </location>
</feature>
<protein>
    <submittedName>
        <fullName evidence="2">HEPN domain protein</fullName>
    </submittedName>
</protein>
<dbReference type="Gene3D" id="1.20.120.330">
    <property type="entry name" value="Nucleotidyltransferases domain 2"/>
    <property type="match status" value="1"/>
</dbReference>
<dbReference type="SMART" id="SM00748">
    <property type="entry name" value="HEPN"/>
    <property type="match status" value="1"/>
</dbReference>
<comment type="caution">
    <text evidence="2">The sequence shown here is derived from an EMBL/GenBank/DDBJ whole genome shotgun (WGS) entry which is preliminary data.</text>
</comment>
<dbReference type="PROSITE" id="PS50910">
    <property type="entry name" value="HEPN"/>
    <property type="match status" value="1"/>
</dbReference>
<evidence type="ECO:0000313" key="2">
    <source>
        <dbReference type="EMBL" id="KKS39969.1"/>
    </source>
</evidence>
<evidence type="ECO:0000259" key="1">
    <source>
        <dbReference type="PROSITE" id="PS50910"/>
    </source>
</evidence>
<dbReference type="SUPFAM" id="SSF81593">
    <property type="entry name" value="Nucleotidyltransferase substrate binding subunit/domain"/>
    <property type="match status" value="1"/>
</dbReference>
<dbReference type="EMBL" id="LCCW01000050">
    <property type="protein sequence ID" value="KKS39969.1"/>
    <property type="molecule type" value="Genomic_DNA"/>
</dbReference>
<dbReference type="Pfam" id="PF05168">
    <property type="entry name" value="HEPN"/>
    <property type="match status" value="1"/>
</dbReference>
<proteinExistence type="predicted"/>